<comment type="similarity">
    <text evidence="6">Belongs to the exbB/tolQ family.</text>
</comment>
<dbReference type="PANTHER" id="PTHR30625:SF11">
    <property type="entry name" value="MOTA_TOLQ_EXBB PROTON CHANNEL DOMAIN-CONTAINING PROTEIN"/>
    <property type="match status" value="1"/>
</dbReference>
<dbReference type="PANTHER" id="PTHR30625">
    <property type="entry name" value="PROTEIN TOLQ"/>
    <property type="match status" value="1"/>
</dbReference>
<keyword evidence="5 7" id="KW-0472">Membrane</keyword>
<dbReference type="Proteomes" id="UP000617628">
    <property type="component" value="Unassembled WGS sequence"/>
</dbReference>
<name>A0A934VKI5_9BACT</name>
<accession>A0A934VKI5</accession>
<dbReference type="AlphaFoldDB" id="A0A934VKI5"/>
<evidence type="ECO:0000313" key="10">
    <source>
        <dbReference type="Proteomes" id="UP000617628"/>
    </source>
</evidence>
<organism evidence="9 10">
    <name type="scientific">Pelagicoccus mobilis</name>
    <dbReference type="NCBI Taxonomy" id="415221"/>
    <lineage>
        <taxon>Bacteria</taxon>
        <taxon>Pseudomonadati</taxon>
        <taxon>Verrucomicrobiota</taxon>
        <taxon>Opitutia</taxon>
        <taxon>Puniceicoccales</taxon>
        <taxon>Pelagicoccaceae</taxon>
        <taxon>Pelagicoccus</taxon>
    </lineage>
</organism>
<keyword evidence="3 7" id="KW-0812">Transmembrane</keyword>
<dbReference type="InterPro" id="IPR002898">
    <property type="entry name" value="MotA_ExbB_proton_chnl"/>
</dbReference>
<comment type="subcellular location">
    <subcellularLocation>
        <location evidence="1">Cell membrane</location>
        <topology evidence="1">Multi-pass membrane protein</topology>
    </subcellularLocation>
    <subcellularLocation>
        <location evidence="6">Membrane</location>
        <topology evidence="6">Multi-pass membrane protein</topology>
    </subcellularLocation>
</comment>
<dbReference type="GO" id="GO:0005886">
    <property type="term" value="C:plasma membrane"/>
    <property type="evidence" value="ECO:0007669"/>
    <property type="project" value="UniProtKB-SubCell"/>
</dbReference>
<evidence type="ECO:0000256" key="2">
    <source>
        <dbReference type="ARBA" id="ARBA00022475"/>
    </source>
</evidence>
<sequence length="237" mass="25748">MESLQIELFDTFRQGGLVMWPLFALSLVALVVFVERLLFLHRNQIRSKEFLSGIENSLSKGRLIEALTICQDTPGPAASMVKAGLMSFRESNAEIREVVREAAVVELAPVKRRVGVLYAVAQVAPIFGLLGTVIGMIDSFMQYEQQGVYVHAGHLAAGGWQALISTATGLALAAVAIMAHHFLVGRIRTVVLEMEWLAQELVVIFTRVKNGPDSEMTDAFASDLSDVEAGSGTTEEG</sequence>
<dbReference type="InterPro" id="IPR050790">
    <property type="entry name" value="ExbB/TolQ_transport"/>
</dbReference>
<proteinExistence type="inferred from homology"/>
<feature type="transmembrane region" description="Helical" evidence="7">
    <location>
        <begin position="157"/>
        <end position="179"/>
    </location>
</feature>
<feature type="transmembrane region" description="Helical" evidence="7">
    <location>
        <begin position="20"/>
        <end position="39"/>
    </location>
</feature>
<evidence type="ECO:0000256" key="3">
    <source>
        <dbReference type="ARBA" id="ARBA00022692"/>
    </source>
</evidence>
<gene>
    <name evidence="9" type="ORF">JIN87_07590</name>
</gene>
<dbReference type="RefSeq" id="WP_200354942.1">
    <property type="nucleotide sequence ID" value="NZ_JAENIL010000011.1"/>
</dbReference>
<evidence type="ECO:0000256" key="7">
    <source>
        <dbReference type="SAM" id="Phobius"/>
    </source>
</evidence>
<evidence type="ECO:0000256" key="6">
    <source>
        <dbReference type="RuleBase" id="RU004057"/>
    </source>
</evidence>
<evidence type="ECO:0000256" key="5">
    <source>
        <dbReference type="ARBA" id="ARBA00023136"/>
    </source>
</evidence>
<keyword evidence="4 7" id="KW-1133">Transmembrane helix</keyword>
<dbReference type="EMBL" id="JAENIL010000011">
    <property type="protein sequence ID" value="MBK1876726.1"/>
    <property type="molecule type" value="Genomic_DNA"/>
</dbReference>
<evidence type="ECO:0000256" key="1">
    <source>
        <dbReference type="ARBA" id="ARBA00004651"/>
    </source>
</evidence>
<evidence type="ECO:0000259" key="8">
    <source>
        <dbReference type="Pfam" id="PF01618"/>
    </source>
</evidence>
<dbReference type="Pfam" id="PF01618">
    <property type="entry name" value="MotA_ExbB"/>
    <property type="match status" value="1"/>
</dbReference>
<feature type="domain" description="MotA/TolQ/ExbB proton channel" evidence="8">
    <location>
        <begin position="76"/>
        <end position="195"/>
    </location>
</feature>
<keyword evidence="6" id="KW-0813">Transport</keyword>
<keyword evidence="10" id="KW-1185">Reference proteome</keyword>
<keyword evidence="6" id="KW-0653">Protein transport</keyword>
<reference evidence="9" key="1">
    <citation type="submission" date="2021-01" db="EMBL/GenBank/DDBJ databases">
        <title>Modified the classification status of verrucomicrobia.</title>
        <authorList>
            <person name="Feng X."/>
        </authorList>
    </citation>
    <scope>NUCLEOTIDE SEQUENCE</scope>
    <source>
        <strain evidence="9">KCTC 13126</strain>
    </source>
</reference>
<evidence type="ECO:0000313" key="9">
    <source>
        <dbReference type="EMBL" id="MBK1876726.1"/>
    </source>
</evidence>
<dbReference type="GO" id="GO:0017038">
    <property type="term" value="P:protein import"/>
    <property type="evidence" value="ECO:0007669"/>
    <property type="project" value="TreeGrafter"/>
</dbReference>
<comment type="caution">
    <text evidence="9">The sequence shown here is derived from an EMBL/GenBank/DDBJ whole genome shotgun (WGS) entry which is preliminary data.</text>
</comment>
<evidence type="ECO:0000256" key="4">
    <source>
        <dbReference type="ARBA" id="ARBA00022989"/>
    </source>
</evidence>
<protein>
    <submittedName>
        <fullName evidence="9">MotA/TolQ/ExbB proton channel family protein</fullName>
    </submittedName>
</protein>
<keyword evidence="2" id="KW-1003">Cell membrane</keyword>
<feature type="transmembrane region" description="Helical" evidence="7">
    <location>
        <begin position="116"/>
        <end position="137"/>
    </location>
</feature>